<gene>
    <name evidence="2" type="ORF">SAMN04490243_2307</name>
</gene>
<dbReference type="RefSeq" id="WP_092982726.1">
    <property type="nucleotide sequence ID" value="NZ_FOYQ01000002.1"/>
</dbReference>
<dbReference type="InterPro" id="IPR011990">
    <property type="entry name" value="TPR-like_helical_dom_sf"/>
</dbReference>
<proteinExistence type="predicted"/>
<dbReference type="Gene3D" id="2.170.130.10">
    <property type="entry name" value="TonB-dependent receptor, plug domain"/>
    <property type="match status" value="1"/>
</dbReference>
<dbReference type="EMBL" id="FOYQ01000002">
    <property type="protein sequence ID" value="SFR49832.1"/>
    <property type="molecule type" value="Genomic_DNA"/>
</dbReference>
<reference evidence="2 3" key="1">
    <citation type="submission" date="2016-10" db="EMBL/GenBank/DDBJ databases">
        <authorList>
            <person name="de Groot N.N."/>
        </authorList>
    </citation>
    <scope>NUCLEOTIDE SEQUENCE [LARGE SCALE GENOMIC DNA]</scope>
    <source>
        <strain evidence="2 3">DSM 21019</strain>
    </source>
</reference>
<dbReference type="InterPro" id="IPR037066">
    <property type="entry name" value="Plug_dom_sf"/>
</dbReference>
<feature type="chain" id="PRO_5011785564" evidence="1">
    <location>
        <begin position="20"/>
        <end position="593"/>
    </location>
</feature>
<sequence length="593" mass="66723">MRKPLLSVLILFFGALAMAQDGQRVHGTITDGFDVIAGIKVEIEGQASGLAIIESDSPSAVTYSDSEGIYEIYANPRDILLFTGTAVDSLRIVVEDVTSRLNVEMKRTINELDEVVVTEKKLSRQEQLAMEYFTKPTIINTTFGYLDSERSAYHFYTIDEDKINDGAVDIISVIVGRVPGARLLTTPDGERRLILRGGFASVNATSSPIYEIDGMIFEETPFWLSLPLIKRIGIIPGLQAQWRYGQIASGGVVIINAVNGAHGLREEGTGENYDQARLRSNFATDDFLDEEDVLNNAPSYWVELAQSSELPQALEVIEKYRAGYSRDAAFFLQAYEMLYDRWGEEPADALIQENEAIFADHPVNLKSLAYLYEDQGRKSMARELYKKIFLLRPDYAQSYMDLAGGYYGMNQFEKSASLLMRYIDFTNRLDSETDPEGAESSEFELLMRNELVSASANMPGKGPKVESEIGGTRLVFAWTDAEAEFDLQFINPGNQYHKWIHSQESDADRIYQEKLLGYSSQEFFLDGSLPGQWEVRCTYKGNKKRSPSYLKMTVYRNFGMPNQTREVQTFRLQLKGVSVRLAGIFVQPSGVGR</sequence>
<dbReference type="STRING" id="400055.SAMN04490243_2307"/>
<dbReference type="SUPFAM" id="SSF81901">
    <property type="entry name" value="HCP-like"/>
    <property type="match status" value="1"/>
</dbReference>
<organism evidence="2 3">
    <name type="scientific">Robiginitalea myxolifaciens</name>
    <dbReference type="NCBI Taxonomy" id="400055"/>
    <lineage>
        <taxon>Bacteria</taxon>
        <taxon>Pseudomonadati</taxon>
        <taxon>Bacteroidota</taxon>
        <taxon>Flavobacteriia</taxon>
        <taxon>Flavobacteriales</taxon>
        <taxon>Flavobacteriaceae</taxon>
        <taxon>Robiginitalea</taxon>
    </lineage>
</organism>
<evidence type="ECO:0000313" key="3">
    <source>
        <dbReference type="Proteomes" id="UP000199534"/>
    </source>
</evidence>
<feature type="signal peptide" evidence="1">
    <location>
        <begin position="1"/>
        <end position="19"/>
    </location>
</feature>
<dbReference type="Gene3D" id="1.25.40.10">
    <property type="entry name" value="Tetratricopeptide repeat domain"/>
    <property type="match status" value="1"/>
</dbReference>
<keyword evidence="3" id="KW-1185">Reference proteome</keyword>
<evidence type="ECO:0000313" key="2">
    <source>
        <dbReference type="EMBL" id="SFR49832.1"/>
    </source>
</evidence>
<accession>A0A1I6H607</accession>
<name>A0A1I6H607_9FLAO</name>
<dbReference type="Proteomes" id="UP000199534">
    <property type="component" value="Unassembled WGS sequence"/>
</dbReference>
<keyword evidence="1" id="KW-0732">Signal</keyword>
<dbReference type="OrthoDB" id="1079187at2"/>
<dbReference type="AlphaFoldDB" id="A0A1I6H607"/>
<evidence type="ECO:0000256" key="1">
    <source>
        <dbReference type="SAM" id="SignalP"/>
    </source>
</evidence>
<protein>
    <submittedName>
        <fullName evidence="2">Uncharacterized protein</fullName>
    </submittedName>
</protein>